<dbReference type="Gene3D" id="3.40.220.10">
    <property type="entry name" value="Leucine Aminopeptidase, subunit E, domain 1"/>
    <property type="match status" value="1"/>
</dbReference>
<dbReference type="PANTHER" id="PTHR11106:SF27">
    <property type="entry name" value="MACRO DOMAIN-CONTAINING PROTEIN"/>
    <property type="match status" value="1"/>
</dbReference>
<dbReference type="RefSeq" id="WP_230867052.1">
    <property type="nucleotide sequence ID" value="NZ_CP046640.1"/>
</dbReference>
<dbReference type="CDD" id="cd02908">
    <property type="entry name" value="Macro_OAADPr_deacetylase"/>
    <property type="match status" value="1"/>
</dbReference>
<dbReference type="PANTHER" id="PTHR11106">
    <property type="entry name" value="GANGLIOSIDE INDUCED DIFFERENTIATION ASSOCIATED PROTEIN 2-RELATED"/>
    <property type="match status" value="1"/>
</dbReference>
<gene>
    <name evidence="2" type="ORF">GM661_12070</name>
</gene>
<protein>
    <submittedName>
        <fullName evidence="2">O-acetyl-ADP-ribose deacetylase</fullName>
    </submittedName>
</protein>
<dbReference type="SMART" id="SM00506">
    <property type="entry name" value="A1pp"/>
    <property type="match status" value="1"/>
</dbReference>
<dbReference type="InterPro" id="IPR043472">
    <property type="entry name" value="Macro_dom-like"/>
</dbReference>
<dbReference type="EMBL" id="CP046640">
    <property type="protein sequence ID" value="QTL98645.1"/>
    <property type="molecule type" value="Genomic_DNA"/>
</dbReference>
<dbReference type="Pfam" id="PF01661">
    <property type="entry name" value="Macro"/>
    <property type="match status" value="1"/>
</dbReference>
<reference evidence="2" key="1">
    <citation type="submission" date="2019-12" db="EMBL/GenBank/DDBJ databases">
        <authorList>
            <person name="zhang j."/>
            <person name="sun C.M."/>
        </authorList>
    </citation>
    <scope>NUCLEOTIDE SEQUENCE</scope>
    <source>
        <strain evidence="2">NS-1</strain>
    </source>
</reference>
<sequence length="167" mass="18243">MDRLAVIKGDITECKVDAIVNAANNSLLGGGGVDGAIHKAAGLELLEECKTLNGCKTGEAKISGGYRLPAKWVIHTVGPVWHGGKQNEDRLLANCYKNSLELAVTNDIKTIAFPSISTGAYRFPLKRAAGIAISVMKKFLDRDKNIQKVYMVCFDDKTFRAYSYNFL</sequence>
<dbReference type="KEGG" id="ifn:GM661_12070"/>
<evidence type="ECO:0000313" key="2">
    <source>
        <dbReference type="EMBL" id="QTL98645.1"/>
    </source>
</evidence>
<keyword evidence="3" id="KW-1185">Reference proteome</keyword>
<dbReference type="Proteomes" id="UP000665020">
    <property type="component" value="Chromosome"/>
</dbReference>
<proteinExistence type="predicted"/>
<organism evidence="2 3">
    <name type="scientific">Iocasia fonsfrigidae</name>
    <dbReference type="NCBI Taxonomy" id="2682810"/>
    <lineage>
        <taxon>Bacteria</taxon>
        <taxon>Bacillati</taxon>
        <taxon>Bacillota</taxon>
        <taxon>Clostridia</taxon>
        <taxon>Halanaerobiales</taxon>
        <taxon>Halanaerobiaceae</taxon>
        <taxon>Iocasia</taxon>
    </lineage>
</organism>
<dbReference type="PROSITE" id="PS51154">
    <property type="entry name" value="MACRO"/>
    <property type="match status" value="1"/>
</dbReference>
<dbReference type="InterPro" id="IPR002589">
    <property type="entry name" value="Macro_dom"/>
</dbReference>
<feature type="domain" description="Macro" evidence="1">
    <location>
        <begin position="1"/>
        <end position="167"/>
    </location>
</feature>
<dbReference type="SUPFAM" id="SSF52949">
    <property type="entry name" value="Macro domain-like"/>
    <property type="match status" value="1"/>
</dbReference>
<dbReference type="NCBIfam" id="NF001664">
    <property type="entry name" value="PRK00431.1-6"/>
    <property type="match status" value="1"/>
</dbReference>
<evidence type="ECO:0000313" key="3">
    <source>
        <dbReference type="Proteomes" id="UP000665020"/>
    </source>
</evidence>
<dbReference type="AlphaFoldDB" id="A0A8A7KEY3"/>
<evidence type="ECO:0000259" key="1">
    <source>
        <dbReference type="PROSITE" id="PS51154"/>
    </source>
</evidence>
<name>A0A8A7KEY3_9FIRM</name>
<dbReference type="GO" id="GO:0019213">
    <property type="term" value="F:deacetylase activity"/>
    <property type="evidence" value="ECO:0007669"/>
    <property type="project" value="TreeGrafter"/>
</dbReference>
<accession>A0A8A7KEY3</accession>